<dbReference type="Gene3D" id="3.40.630.40">
    <property type="entry name" value="Zn-dependent exopeptidases"/>
    <property type="match status" value="1"/>
</dbReference>
<feature type="compositionally biased region" description="Acidic residues" evidence="2">
    <location>
        <begin position="195"/>
        <end position="206"/>
    </location>
</feature>
<keyword evidence="1" id="KW-0378">Hydrolase</keyword>
<dbReference type="Gene3D" id="2.60.40.3500">
    <property type="match status" value="1"/>
</dbReference>
<dbReference type="RefSeq" id="WP_234988277.1">
    <property type="nucleotide sequence ID" value="NZ_FQUG01000004.1"/>
</dbReference>
<dbReference type="Pfam" id="PF11741">
    <property type="entry name" value="AMIN"/>
    <property type="match status" value="1"/>
</dbReference>
<accession>A0A1M4W9V6</accession>
<dbReference type="STRING" id="1123243.SAMN02745190_01158"/>
<dbReference type="EMBL" id="FQUG01000004">
    <property type="protein sequence ID" value="SHE78024.1"/>
    <property type="molecule type" value="Genomic_DNA"/>
</dbReference>
<dbReference type="CDD" id="cd02696">
    <property type="entry name" value="MurNAc-LAA"/>
    <property type="match status" value="1"/>
</dbReference>
<proteinExistence type="predicted"/>
<evidence type="ECO:0000256" key="3">
    <source>
        <dbReference type="SAM" id="SignalP"/>
    </source>
</evidence>
<reference evidence="5 6" key="1">
    <citation type="submission" date="2016-11" db="EMBL/GenBank/DDBJ databases">
        <authorList>
            <person name="Jaros S."/>
            <person name="Januszkiewicz K."/>
            <person name="Wedrychowicz H."/>
        </authorList>
    </citation>
    <scope>NUCLEOTIDE SEQUENCE [LARGE SCALE GENOMIC DNA]</scope>
    <source>
        <strain evidence="5 6">DSM 10502</strain>
    </source>
</reference>
<dbReference type="PANTHER" id="PTHR30404:SF0">
    <property type="entry name" value="N-ACETYLMURAMOYL-L-ALANINE AMIDASE AMIC"/>
    <property type="match status" value="1"/>
</dbReference>
<evidence type="ECO:0000313" key="5">
    <source>
        <dbReference type="EMBL" id="SHE78024.1"/>
    </source>
</evidence>
<sequence>MILRLIMMMAAVFMILLQPACAGASAFGDKVANLAEIKNIRVGITSERVRIVVDADKEVDYSTMVLSNPGRVVVDLSGAWLSPGAVRSQTIDSTFASKVRAAQFDKTTVRIVIETDAKKGGFDVFSVEGGPSPYRVVMDFGKISAGEKAEPKKPAAEPKNEEESEVKTGETEKETEPVKEKETPAKTEEKKEEVNIPEENPDEIEEPEFSGLKGKKICIDPGHGGEDPGAIGPSGITEKSITLKIGKEVKRLLEEAGAKVIMTRTTDTEVSPKHKQATDVDELQARCDVANKAKADAFVSIHMDSFSSRSANGTTGYYYIKGSASSRRLAAAIQKNLVKQISTESRGVKTCNFYVVKHTNMPATLIEVAFVSNPKEEKRLYSDAGAKKAAIGIVQGISDFFDK</sequence>
<evidence type="ECO:0000256" key="1">
    <source>
        <dbReference type="ARBA" id="ARBA00022801"/>
    </source>
</evidence>
<dbReference type="InterPro" id="IPR021731">
    <property type="entry name" value="AMIN_dom"/>
</dbReference>
<organism evidence="5 6">
    <name type="scientific">Schwartzia succinivorans DSM 10502</name>
    <dbReference type="NCBI Taxonomy" id="1123243"/>
    <lineage>
        <taxon>Bacteria</taxon>
        <taxon>Bacillati</taxon>
        <taxon>Bacillota</taxon>
        <taxon>Negativicutes</taxon>
        <taxon>Selenomonadales</taxon>
        <taxon>Selenomonadaceae</taxon>
        <taxon>Schwartzia</taxon>
    </lineage>
</organism>
<dbReference type="Pfam" id="PF01520">
    <property type="entry name" value="Amidase_3"/>
    <property type="match status" value="1"/>
</dbReference>
<gene>
    <name evidence="5" type="ORF">SAMN02745190_01158</name>
</gene>
<dbReference type="GO" id="GO:0030288">
    <property type="term" value="C:outer membrane-bounded periplasmic space"/>
    <property type="evidence" value="ECO:0007669"/>
    <property type="project" value="TreeGrafter"/>
</dbReference>
<feature type="region of interest" description="Disordered" evidence="2">
    <location>
        <begin position="147"/>
        <end position="206"/>
    </location>
</feature>
<keyword evidence="6" id="KW-1185">Reference proteome</keyword>
<dbReference type="SMART" id="SM00646">
    <property type="entry name" value="Ami_3"/>
    <property type="match status" value="1"/>
</dbReference>
<keyword evidence="3" id="KW-0732">Signal</keyword>
<feature type="compositionally biased region" description="Basic and acidic residues" evidence="2">
    <location>
        <begin position="147"/>
        <end position="194"/>
    </location>
</feature>
<feature type="signal peptide" evidence="3">
    <location>
        <begin position="1"/>
        <end position="22"/>
    </location>
</feature>
<dbReference type="InterPro" id="IPR050695">
    <property type="entry name" value="N-acetylmuramoyl_amidase_3"/>
</dbReference>
<dbReference type="InterPro" id="IPR002508">
    <property type="entry name" value="MurNAc-LAA_cat"/>
</dbReference>
<dbReference type="SUPFAM" id="SSF53187">
    <property type="entry name" value="Zn-dependent exopeptidases"/>
    <property type="match status" value="1"/>
</dbReference>
<evidence type="ECO:0000256" key="2">
    <source>
        <dbReference type="SAM" id="MobiDB-lite"/>
    </source>
</evidence>
<feature type="chain" id="PRO_5039551121" evidence="3">
    <location>
        <begin position="23"/>
        <end position="403"/>
    </location>
</feature>
<feature type="domain" description="MurNAc-LAA" evidence="4">
    <location>
        <begin position="287"/>
        <end position="398"/>
    </location>
</feature>
<evidence type="ECO:0000313" key="6">
    <source>
        <dbReference type="Proteomes" id="UP000184404"/>
    </source>
</evidence>
<dbReference type="GO" id="GO:0008745">
    <property type="term" value="F:N-acetylmuramoyl-L-alanine amidase activity"/>
    <property type="evidence" value="ECO:0007669"/>
    <property type="project" value="InterPro"/>
</dbReference>
<name>A0A1M4W9V6_9FIRM</name>
<protein>
    <submittedName>
        <fullName evidence="5">N-acetylmuramoyl-L-alanine amidase</fullName>
    </submittedName>
</protein>
<dbReference type="GO" id="GO:0009253">
    <property type="term" value="P:peptidoglycan catabolic process"/>
    <property type="evidence" value="ECO:0007669"/>
    <property type="project" value="InterPro"/>
</dbReference>
<evidence type="ECO:0000259" key="4">
    <source>
        <dbReference type="SMART" id="SM00646"/>
    </source>
</evidence>
<dbReference type="Proteomes" id="UP000184404">
    <property type="component" value="Unassembled WGS sequence"/>
</dbReference>
<dbReference type="AlphaFoldDB" id="A0A1M4W9V6"/>
<dbReference type="PANTHER" id="PTHR30404">
    <property type="entry name" value="N-ACETYLMURAMOYL-L-ALANINE AMIDASE"/>
    <property type="match status" value="1"/>
</dbReference>